<feature type="compositionally biased region" description="Basic and acidic residues" evidence="1">
    <location>
        <begin position="27"/>
        <end position="39"/>
    </location>
</feature>
<dbReference type="Proteomes" id="UP000680839">
    <property type="component" value="Chromosome"/>
</dbReference>
<dbReference type="EMBL" id="CP076134">
    <property type="protein sequence ID" value="QWG11127.1"/>
    <property type="molecule type" value="Genomic_DNA"/>
</dbReference>
<evidence type="ECO:0000256" key="1">
    <source>
        <dbReference type="SAM" id="MobiDB-lite"/>
    </source>
</evidence>
<name>A0A975RK59_9BRAD</name>
<protein>
    <submittedName>
        <fullName evidence="2">Uncharacterized protein</fullName>
    </submittedName>
</protein>
<sequence>MGDLNRAASPPRKGLPSEQTDEAPGLIDKDRVEVEREIPAEDNQPIEGAEPHQRPDPPAFED</sequence>
<dbReference type="AlphaFoldDB" id="A0A975RK59"/>
<organism evidence="2 3">
    <name type="scientific">Bradyrhizobium sediminis</name>
    <dbReference type="NCBI Taxonomy" id="2840469"/>
    <lineage>
        <taxon>Bacteria</taxon>
        <taxon>Pseudomonadati</taxon>
        <taxon>Pseudomonadota</taxon>
        <taxon>Alphaproteobacteria</taxon>
        <taxon>Hyphomicrobiales</taxon>
        <taxon>Nitrobacteraceae</taxon>
        <taxon>Bradyrhizobium</taxon>
    </lineage>
</organism>
<accession>A0A975RK59</accession>
<evidence type="ECO:0000313" key="3">
    <source>
        <dbReference type="Proteomes" id="UP000680839"/>
    </source>
</evidence>
<feature type="region of interest" description="Disordered" evidence="1">
    <location>
        <begin position="1"/>
        <end position="62"/>
    </location>
</feature>
<reference evidence="2" key="1">
    <citation type="submission" date="2021-06" db="EMBL/GenBank/DDBJ databases">
        <title>Bradyrhizobium sp. S2-20-1 Genome sequencing.</title>
        <authorList>
            <person name="Jin L."/>
        </authorList>
    </citation>
    <scope>NUCLEOTIDE SEQUENCE</scope>
    <source>
        <strain evidence="2">S2-20-1</strain>
    </source>
</reference>
<dbReference type="RefSeq" id="WP_215620031.1">
    <property type="nucleotide sequence ID" value="NZ_CP076134.1"/>
</dbReference>
<evidence type="ECO:0000313" key="2">
    <source>
        <dbReference type="EMBL" id="QWG11127.1"/>
    </source>
</evidence>
<gene>
    <name evidence="2" type="ORF">KMZ29_15265</name>
</gene>
<proteinExistence type="predicted"/>